<dbReference type="AlphaFoldDB" id="A0A372KPK0"/>
<dbReference type="EMBL" id="QVQZ01000001">
    <property type="protein sequence ID" value="RFU54192.1"/>
    <property type="molecule type" value="Genomic_DNA"/>
</dbReference>
<dbReference type="KEGG" id="schj:DDV21_005300"/>
<organism evidence="6 8">
    <name type="scientific">Streptococcus chenjunshii</name>
    <dbReference type="NCBI Taxonomy" id="2173853"/>
    <lineage>
        <taxon>Bacteria</taxon>
        <taxon>Bacillati</taxon>
        <taxon>Bacillota</taxon>
        <taxon>Bacilli</taxon>
        <taxon>Lactobacillales</taxon>
        <taxon>Streptococcaceae</taxon>
        <taxon>Streptococcus</taxon>
    </lineage>
</organism>
<dbReference type="InterPro" id="IPR058592">
    <property type="entry name" value="Gtf3_C"/>
</dbReference>
<feature type="domain" description="Glucosyltransferase 3-like N-terminal" evidence="2">
    <location>
        <begin position="3"/>
        <end position="160"/>
    </location>
</feature>
<accession>A0A372KPK0</accession>
<evidence type="ECO:0000313" key="7">
    <source>
        <dbReference type="Proteomes" id="UP000246115"/>
    </source>
</evidence>
<dbReference type="OrthoDB" id="9790931at2"/>
<dbReference type="RefSeq" id="WP_116877289.1">
    <property type="nucleotide sequence ID" value="NZ_CP031733.1"/>
</dbReference>
<keyword evidence="1 6" id="KW-0808">Transferase</keyword>
<feature type="domain" description="Glucosyltransferase 3-like C-terminal" evidence="3">
    <location>
        <begin position="180"/>
        <end position="342"/>
    </location>
</feature>
<evidence type="ECO:0000313" key="8">
    <source>
        <dbReference type="Proteomes" id="UP000262901"/>
    </source>
</evidence>
<reference evidence="4" key="4">
    <citation type="journal article" date="2019" name="Int. J. Syst. Evol. Microbiol.">
        <title>Streptococcus chenjunshii sp. nov. isolated from feces of Tibetan antelopes.</title>
        <authorList>
            <person name="Tian Z."/>
            <person name="Lu S."/>
            <person name="Jin D."/>
            <person name="Yang J."/>
            <person name="Pu J."/>
            <person name="Lai X.H."/>
            <person name="Bai X.N."/>
            <person name="Wu X.M."/>
            <person name="Li J."/>
            <person name="Wang S."/>
            <person name="Xu J."/>
        </authorList>
    </citation>
    <scope>NUCLEOTIDE SEQUENCE</scope>
    <source>
        <strain evidence="4">Z15</strain>
    </source>
</reference>
<accession>A0A346NBZ3</accession>
<evidence type="ECO:0000256" key="1">
    <source>
        <dbReference type="ARBA" id="ARBA00022679"/>
    </source>
</evidence>
<evidence type="ECO:0000313" key="9">
    <source>
        <dbReference type="Proteomes" id="UP000264056"/>
    </source>
</evidence>
<dbReference type="InterPro" id="IPR058591">
    <property type="entry name" value="Gtf3_N"/>
</dbReference>
<dbReference type="Pfam" id="PF26337">
    <property type="entry name" value="Gtf3_C"/>
    <property type="match status" value="1"/>
</dbReference>
<keyword evidence="9" id="KW-1185">Reference proteome</keyword>
<dbReference type="Proteomes" id="UP000246115">
    <property type="component" value="Chromosome"/>
</dbReference>
<reference evidence="6 8" key="2">
    <citation type="submission" date="2018-08" db="EMBL/GenBank/DDBJ databases">
        <title>Draft genome of Streptococcus sp. nov. Z1.</title>
        <authorList>
            <person name="Tian Z."/>
        </authorList>
    </citation>
    <scope>NUCLEOTIDE SEQUENCE [LARGE SCALE GENOMIC DNA]</scope>
    <source>
        <strain evidence="6">Z1</strain>
        <strain evidence="8">Z1(2018)</strain>
    </source>
</reference>
<evidence type="ECO:0000313" key="5">
    <source>
        <dbReference type="EMBL" id="RFU52000.1"/>
    </source>
</evidence>
<dbReference type="Pfam" id="PF26334">
    <property type="entry name" value="Gtf3_N"/>
    <property type="match status" value="1"/>
</dbReference>
<protein>
    <submittedName>
        <fullName evidence="6">Glycosyl transferase</fullName>
    </submittedName>
</protein>
<dbReference type="Proteomes" id="UP000262901">
    <property type="component" value="Unassembled WGS sequence"/>
</dbReference>
<dbReference type="SUPFAM" id="SSF53756">
    <property type="entry name" value="UDP-Glycosyltransferase/glycogen phosphorylase"/>
    <property type="match status" value="1"/>
</dbReference>
<dbReference type="EMBL" id="CP031733">
    <property type="protein sequence ID" value="AXQ78538.1"/>
    <property type="molecule type" value="Genomic_DNA"/>
</dbReference>
<reference evidence="5 9" key="1">
    <citation type="submission" date="2018-08" db="EMBL/GenBank/DDBJ databases">
        <title>Draft genome of Streptococcus sp .nov. Z2.</title>
        <authorList>
            <person name="Tian Z."/>
        </authorList>
    </citation>
    <scope>NUCLEOTIDE SEQUENCE [LARGE SCALE GENOMIC DNA]</scope>
    <source>
        <strain evidence="5 9">Z2</strain>
    </source>
</reference>
<evidence type="ECO:0000313" key="6">
    <source>
        <dbReference type="EMBL" id="RFU54192.1"/>
    </source>
</evidence>
<proteinExistence type="predicted"/>
<name>A0A372KPK0_9STRE</name>
<evidence type="ECO:0000313" key="4">
    <source>
        <dbReference type="EMBL" id="AXQ78538.1"/>
    </source>
</evidence>
<evidence type="ECO:0000259" key="2">
    <source>
        <dbReference type="Pfam" id="PF26334"/>
    </source>
</evidence>
<reference evidence="7" key="3">
    <citation type="submission" date="2018-08" db="EMBL/GenBank/DDBJ databases">
        <title>Streptococcus chenjunshii sp. nov., isolated from stools sample of the Tibetan antelope in the Qinghai-Tibet plateau, China.</title>
        <authorList>
            <person name="Tian Z."/>
        </authorList>
    </citation>
    <scope>NUCLEOTIDE SEQUENCE [LARGE SCALE GENOMIC DNA]</scope>
    <source>
        <strain evidence="7">Z15</strain>
    </source>
</reference>
<dbReference type="GO" id="GO:0016740">
    <property type="term" value="F:transferase activity"/>
    <property type="evidence" value="ECO:0007669"/>
    <property type="project" value="UniProtKB-KW"/>
</dbReference>
<evidence type="ECO:0000259" key="3">
    <source>
        <dbReference type="Pfam" id="PF26337"/>
    </source>
</evidence>
<dbReference type="EMBL" id="QVQY01000001">
    <property type="protein sequence ID" value="RFU52000.1"/>
    <property type="molecule type" value="Genomic_DNA"/>
</dbReference>
<dbReference type="PIRSF" id="PIRSF007023">
    <property type="entry name" value="UDP-Galf_transf"/>
    <property type="match status" value="1"/>
</dbReference>
<dbReference type="Gene3D" id="3.40.50.2000">
    <property type="entry name" value="Glycogen Phosphorylase B"/>
    <property type="match status" value="2"/>
</dbReference>
<sequence length="351" mass="40642">MNKYQIVEAYGRFMHAGSKATNDCSAILNQAGFKPVTVTGVIDKKGLLAKIYRQWHYYRDWRNVYQTLEAHSILVLQHPFRRRQLGRFRFLKKLKKQKKVHIVSLVHDVELIRNIYELSFYQKEFRQMLAYSDQIIVHNAKMKEWFIDYGVEKERLIDLEVFDYLNQEPLDKKIAFSPSIVIAGNLSPEKSPYIYKLEDLAPLSVELLGINYEPKRKSNNIHYKGAFPADEVPAQLNHGFGLVWDGDELSSCSGATGNYLRYNNPHKLSLYLSSGLPVVVWSQAAVADFVKRNQLGLVVDSLYDLQAILNKITEEEYLTFCSNIKKVMQSMQKGDYLKRAVNSSLPRYKDQ</sequence>
<dbReference type="Proteomes" id="UP000264056">
    <property type="component" value="Unassembled WGS sequence"/>
</dbReference>
<gene>
    <name evidence="4" type="ORF">DDV21_005300</name>
    <name evidence="5" type="ORF">DDV22_00745</name>
    <name evidence="6" type="ORF">DDV23_01300</name>
</gene>